<dbReference type="PANTHER" id="PTHR12126">
    <property type="entry name" value="NADH-UBIQUINONE OXIDOREDUCTASE 39 KDA SUBUNIT-RELATED"/>
    <property type="match status" value="1"/>
</dbReference>
<evidence type="ECO:0000313" key="3">
    <source>
        <dbReference type="Proteomes" id="UP000061839"/>
    </source>
</evidence>
<proteinExistence type="predicted"/>
<dbReference type="OrthoDB" id="9771302at2"/>
<dbReference type="KEGG" id="ari:UM93_09115"/>
<dbReference type="EMBL" id="CP011005">
    <property type="protein sequence ID" value="AJT41629.1"/>
    <property type="molecule type" value="Genomic_DNA"/>
</dbReference>
<reference evidence="2 3" key="1">
    <citation type="journal article" date="2015" name="Genome Announc.">
        <title>Complete Genome Sequencing of Protease-Producing Novel Arthrobacter sp. Strain IHBB 11108 Using PacBio Single-Molecule Real-Time Sequencing Technology.</title>
        <authorList>
            <person name="Kiran S."/>
            <person name="Swarnkar M.K."/>
            <person name="Pal M."/>
            <person name="Thakur R."/>
            <person name="Tewari R."/>
            <person name="Singh A.K."/>
            <person name="Gulati A."/>
        </authorList>
    </citation>
    <scope>NUCLEOTIDE SEQUENCE [LARGE SCALE GENOMIC DNA]</scope>
    <source>
        <strain evidence="2 3">IHBB 11108</strain>
    </source>
</reference>
<dbReference type="Pfam" id="PF13460">
    <property type="entry name" value="NAD_binding_10"/>
    <property type="match status" value="1"/>
</dbReference>
<evidence type="ECO:0000259" key="1">
    <source>
        <dbReference type="Pfam" id="PF13460"/>
    </source>
</evidence>
<organism evidence="2 3">
    <name type="scientific">Psychromicrobium lacuslunae</name>
    <dbReference type="NCBI Taxonomy" id="1618207"/>
    <lineage>
        <taxon>Bacteria</taxon>
        <taxon>Bacillati</taxon>
        <taxon>Actinomycetota</taxon>
        <taxon>Actinomycetes</taxon>
        <taxon>Micrococcales</taxon>
        <taxon>Micrococcaceae</taxon>
        <taxon>Psychromicrobium</taxon>
    </lineage>
</organism>
<dbReference type="InterPro" id="IPR016040">
    <property type="entry name" value="NAD(P)-bd_dom"/>
</dbReference>
<dbReference type="PANTHER" id="PTHR12126:SF11">
    <property type="entry name" value="NADH DEHYDROGENASE [UBIQUINONE] 1 ALPHA SUBCOMPLEX SUBUNIT 9, MITOCHONDRIAL"/>
    <property type="match status" value="1"/>
</dbReference>
<keyword evidence="3" id="KW-1185">Reference proteome</keyword>
<dbReference type="STRING" id="1618207.UM93_09115"/>
<dbReference type="GO" id="GO:0044877">
    <property type="term" value="F:protein-containing complex binding"/>
    <property type="evidence" value="ECO:0007669"/>
    <property type="project" value="TreeGrafter"/>
</dbReference>
<evidence type="ECO:0000313" key="2">
    <source>
        <dbReference type="EMBL" id="AJT41629.1"/>
    </source>
</evidence>
<name>A0A0D4BZA3_9MICC</name>
<dbReference type="AlphaFoldDB" id="A0A0D4BZA3"/>
<feature type="domain" description="NAD(P)-binding" evidence="1">
    <location>
        <begin position="7"/>
        <end position="114"/>
    </location>
</feature>
<sequence length="253" mass="25613">MLIAIAGGTGTAGRAVAAEALRRGHQVRVISRHAPAGSAALASGTSHAVADASTGEGLAAAVTGVDALIDTMDAKFGKALAGLPAASERLREAAHDAGVSRTVLLSILNCEQSDYGYYRAQAARATMYQRPAWPGSVVFASQFHNLIGSIFGALPGAIPVFSGVSFQPISVESVASALVDAAESGSSVTRIAGPGQFTMAELAAQWKVAGHRGVRLSLPLPGAFGAFLRAGKNLDASSAVPGQSFAEWAQASA</sequence>
<dbReference type="SUPFAM" id="SSF51735">
    <property type="entry name" value="NAD(P)-binding Rossmann-fold domains"/>
    <property type="match status" value="1"/>
</dbReference>
<dbReference type="HOGENOM" id="CLU_007383_5_1_11"/>
<dbReference type="InterPro" id="IPR051207">
    <property type="entry name" value="ComplexI_NDUFA9_subunit"/>
</dbReference>
<dbReference type="PATRIC" id="fig|1618207.4.peg.1846"/>
<protein>
    <recommendedName>
        <fullName evidence="1">NAD(P)-binding domain-containing protein</fullName>
    </recommendedName>
</protein>
<dbReference type="Proteomes" id="UP000061839">
    <property type="component" value="Chromosome"/>
</dbReference>
<dbReference type="Gene3D" id="3.40.50.720">
    <property type="entry name" value="NAD(P)-binding Rossmann-like Domain"/>
    <property type="match status" value="1"/>
</dbReference>
<accession>A0A0D4BZA3</accession>
<dbReference type="InterPro" id="IPR036291">
    <property type="entry name" value="NAD(P)-bd_dom_sf"/>
</dbReference>
<dbReference type="RefSeq" id="WP_045075128.1">
    <property type="nucleotide sequence ID" value="NZ_CP011005.1"/>
</dbReference>
<gene>
    <name evidence="2" type="ORF">UM93_09115</name>
</gene>